<keyword evidence="1" id="KW-0472">Membrane</keyword>
<evidence type="ECO:0000313" key="2">
    <source>
        <dbReference type="EMBL" id="DAA34719.1"/>
    </source>
</evidence>
<protein>
    <submittedName>
        <fullName evidence="2">Hypothetical secreted protein 664</fullName>
    </submittedName>
</protein>
<feature type="transmembrane region" description="Helical" evidence="1">
    <location>
        <begin position="12"/>
        <end position="33"/>
    </location>
</feature>
<dbReference type="EMBL" id="BK007770">
    <property type="protein sequence ID" value="DAA34719.1"/>
    <property type="molecule type" value="mRNA"/>
</dbReference>
<proteinExistence type="evidence at transcript level"/>
<accession>F0JA69</accession>
<dbReference type="AlphaFoldDB" id="F0JA69"/>
<keyword evidence="1" id="KW-1133">Transmembrane helix</keyword>
<keyword evidence="1" id="KW-0812">Transmembrane</keyword>
<name>F0JA69_AMBVA</name>
<sequence>MNELSVEVGNFFLTDFALLFYIYIFFIFFLALVQKCQAVYMTRPSSFLCSCCNGIVASSERLLPGQLICGSLQWGQMFFVLPLPQSQLS</sequence>
<evidence type="ECO:0000256" key="1">
    <source>
        <dbReference type="SAM" id="Phobius"/>
    </source>
</evidence>
<reference evidence="2" key="1">
    <citation type="journal article" date="2011" name="BMC Genomics">
        <title>A further insight into the sialome of the tropical bont tick, Amblyomma variegatum.</title>
        <authorList>
            <person name="Ribeiro J.M."/>
            <person name="Anderson J.M."/>
            <person name="Manoukis N.C."/>
            <person name="Meng Z."/>
            <person name="Francishetti I.M."/>
        </authorList>
    </citation>
    <scope>NUCLEOTIDE SEQUENCE</scope>
    <source>
        <strain evidence="2">Amb_var-664</strain>
        <tissue evidence="2">Salivary gland</tissue>
    </source>
</reference>
<organism evidence="2">
    <name type="scientific">Amblyomma variegatum</name>
    <name type="common">Tropical bont tick</name>
    <dbReference type="NCBI Taxonomy" id="34610"/>
    <lineage>
        <taxon>Eukaryota</taxon>
        <taxon>Metazoa</taxon>
        <taxon>Ecdysozoa</taxon>
        <taxon>Arthropoda</taxon>
        <taxon>Chelicerata</taxon>
        <taxon>Arachnida</taxon>
        <taxon>Acari</taxon>
        <taxon>Parasitiformes</taxon>
        <taxon>Ixodida</taxon>
        <taxon>Ixodoidea</taxon>
        <taxon>Ixodidae</taxon>
        <taxon>Amblyomminae</taxon>
        <taxon>Amblyomma</taxon>
    </lineage>
</organism>